<feature type="compositionally biased region" description="Low complexity" evidence="1">
    <location>
        <begin position="1"/>
        <end position="17"/>
    </location>
</feature>
<name>A0ABD3UAJ5_9LAMI</name>
<dbReference type="AlphaFoldDB" id="A0ABD3UAJ5"/>
<accession>A0ABD3UAJ5</accession>
<feature type="region of interest" description="Disordered" evidence="1">
    <location>
        <begin position="1"/>
        <end position="29"/>
    </location>
</feature>
<evidence type="ECO:0000313" key="3">
    <source>
        <dbReference type="Proteomes" id="UP001634393"/>
    </source>
</evidence>
<organism evidence="2 3">
    <name type="scientific">Penstemon smallii</name>
    <dbReference type="NCBI Taxonomy" id="265156"/>
    <lineage>
        <taxon>Eukaryota</taxon>
        <taxon>Viridiplantae</taxon>
        <taxon>Streptophyta</taxon>
        <taxon>Embryophyta</taxon>
        <taxon>Tracheophyta</taxon>
        <taxon>Spermatophyta</taxon>
        <taxon>Magnoliopsida</taxon>
        <taxon>eudicotyledons</taxon>
        <taxon>Gunneridae</taxon>
        <taxon>Pentapetalae</taxon>
        <taxon>asterids</taxon>
        <taxon>lamiids</taxon>
        <taxon>Lamiales</taxon>
        <taxon>Plantaginaceae</taxon>
        <taxon>Cheloneae</taxon>
        <taxon>Penstemon</taxon>
    </lineage>
</organism>
<reference evidence="2 3" key="1">
    <citation type="submission" date="2024-12" db="EMBL/GenBank/DDBJ databases">
        <title>The unique morphological basis and parallel evolutionary history of personate flowers in Penstemon.</title>
        <authorList>
            <person name="Depatie T.H."/>
            <person name="Wessinger C.A."/>
        </authorList>
    </citation>
    <scope>NUCLEOTIDE SEQUENCE [LARGE SCALE GENOMIC DNA]</scope>
    <source>
        <strain evidence="2">WTNN_2</strain>
        <tissue evidence="2">Leaf</tissue>
    </source>
</reference>
<gene>
    <name evidence="2" type="ORF">ACJIZ3_003339</name>
</gene>
<dbReference type="Pfam" id="PF14009">
    <property type="entry name" value="PADRE"/>
    <property type="match status" value="1"/>
</dbReference>
<keyword evidence="3" id="KW-1185">Reference proteome</keyword>
<comment type="caution">
    <text evidence="2">The sequence shown here is derived from an EMBL/GenBank/DDBJ whole genome shotgun (WGS) entry which is preliminary data.</text>
</comment>
<evidence type="ECO:0000256" key="1">
    <source>
        <dbReference type="SAM" id="MobiDB-lite"/>
    </source>
</evidence>
<dbReference type="InterPro" id="IPR025322">
    <property type="entry name" value="PADRE_dom"/>
</dbReference>
<evidence type="ECO:0000313" key="2">
    <source>
        <dbReference type="EMBL" id="KAL3845936.1"/>
    </source>
</evidence>
<dbReference type="EMBL" id="JBJXBP010000002">
    <property type="protein sequence ID" value="KAL3845936.1"/>
    <property type="molecule type" value="Genomic_DNA"/>
</dbReference>
<dbReference type="PANTHER" id="PTHR33052">
    <property type="entry name" value="DUF4228 DOMAIN PROTEIN-RELATED"/>
    <property type="match status" value="1"/>
</dbReference>
<sequence length="211" mass="22913">MGGCLSSSSSESTDYSSRGGGNSRKPSANVVSANGQLRQYSVPITVSQVLQSETTSPDSFFLCNSDCLYFDDFIPSLDPENELQSGQIYFVLPVTKLQYRLAASDMAALAVKASVAMEQINRRGNRTRKARISPVLVAEGSNYDQVNQTYKSGNGYSKVDQTKPGSTGVGISRSGSVRRLSKYTSRRAKMAVRSFRIKLSTINEGSVLVHI</sequence>
<protein>
    <submittedName>
        <fullName evidence="2">Uncharacterized protein</fullName>
    </submittedName>
</protein>
<dbReference type="Proteomes" id="UP001634393">
    <property type="component" value="Unassembled WGS sequence"/>
</dbReference>
<proteinExistence type="predicted"/>